<dbReference type="InterPro" id="IPR002859">
    <property type="entry name" value="PKD/REJ-like"/>
</dbReference>
<dbReference type="InterPro" id="IPR051277">
    <property type="entry name" value="SEZ6_CSMD_C4BPB_Regulators"/>
</dbReference>
<dbReference type="InterPro" id="IPR000742">
    <property type="entry name" value="EGF"/>
</dbReference>
<dbReference type="InterPro" id="IPR000152">
    <property type="entry name" value="EGF-type_Asp/Asn_hydroxyl_site"/>
</dbReference>
<dbReference type="OrthoDB" id="406096at2759"/>
<dbReference type="PANTHER" id="PTHR45656">
    <property type="entry name" value="PROTEIN CBR-CLEC-78"/>
    <property type="match status" value="1"/>
</dbReference>
<keyword evidence="10 12" id="KW-1015">Disulfide bond</keyword>
<feature type="domain" description="Sushi" evidence="14">
    <location>
        <begin position="290"/>
        <end position="350"/>
    </location>
</feature>
<keyword evidence="8" id="KW-1133">Transmembrane helix</keyword>
<evidence type="ECO:0000313" key="17">
    <source>
        <dbReference type="RefSeq" id="XP_035669098.1"/>
    </source>
</evidence>
<comment type="caution">
    <text evidence="11">Lacks conserved residue(s) required for the propagation of feature annotation.</text>
</comment>
<protein>
    <submittedName>
        <fullName evidence="17">P-selectin-like</fullName>
    </submittedName>
</protein>
<evidence type="ECO:0000313" key="16">
    <source>
        <dbReference type="Proteomes" id="UP000001554"/>
    </source>
</evidence>
<feature type="domain" description="EGF-like" evidence="13">
    <location>
        <begin position="350"/>
        <end position="386"/>
    </location>
</feature>
<reference evidence="17" key="2">
    <citation type="submission" date="2025-08" db="UniProtKB">
        <authorList>
            <consortium name="RefSeq"/>
        </authorList>
    </citation>
    <scope>IDENTIFICATION</scope>
    <source>
        <strain evidence="17">S238N-H82</strain>
        <tissue evidence="17">Testes</tissue>
    </source>
</reference>
<feature type="domain" description="EGF-like" evidence="13">
    <location>
        <begin position="448"/>
        <end position="491"/>
    </location>
</feature>
<keyword evidence="6" id="KW-0732">Signal</keyword>
<dbReference type="Pfam" id="PF00084">
    <property type="entry name" value="Sushi"/>
    <property type="match status" value="6"/>
</dbReference>
<dbReference type="GO" id="GO:0016020">
    <property type="term" value="C:membrane"/>
    <property type="evidence" value="ECO:0007669"/>
    <property type="project" value="UniProtKB-SubCell"/>
</dbReference>
<dbReference type="InterPro" id="IPR035976">
    <property type="entry name" value="Sushi/SCR/CCP_sf"/>
</dbReference>
<dbReference type="KEGG" id="bfo:118411155"/>
<dbReference type="PROSITE" id="PS01187">
    <property type="entry name" value="EGF_CA"/>
    <property type="match status" value="2"/>
</dbReference>
<evidence type="ECO:0000259" key="15">
    <source>
        <dbReference type="PROSITE" id="PS51111"/>
    </source>
</evidence>
<dbReference type="Gene3D" id="2.10.25.10">
    <property type="entry name" value="Laminin"/>
    <property type="match status" value="4"/>
</dbReference>
<reference evidence="16" key="1">
    <citation type="journal article" date="2020" name="Nat. Ecol. Evol.">
        <title>Deeply conserved synteny resolves early events in vertebrate evolution.</title>
        <authorList>
            <person name="Simakov O."/>
            <person name="Marletaz F."/>
            <person name="Yue J.X."/>
            <person name="O'Connell B."/>
            <person name="Jenkins J."/>
            <person name="Brandt A."/>
            <person name="Calef R."/>
            <person name="Tung C.H."/>
            <person name="Huang T.K."/>
            <person name="Schmutz J."/>
            <person name="Satoh N."/>
            <person name="Yu J.K."/>
            <person name="Putnam N.H."/>
            <person name="Green R.E."/>
            <person name="Rokhsar D.S."/>
        </authorList>
    </citation>
    <scope>NUCLEOTIDE SEQUENCE [LARGE SCALE GENOMIC DNA]</scope>
    <source>
        <strain evidence="16">S238N-H82</strain>
    </source>
</reference>
<proteinExistence type="inferred from homology"/>
<feature type="domain" description="Sushi" evidence="14">
    <location>
        <begin position="172"/>
        <end position="230"/>
    </location>
</feature>
<feature type="disulfide bond" evidence="12">
    <location>
        <begin position="292"/>
        <end position="335"/>
    </location>
</feature>
<dbReference type="Pfam" id="PF07645">
    <property type="entry name" value="EGF_CA"/>
    <property type="match status" value="2"/>
</dbReference>
<accession>A0A9J7KSP2</accession>
<organism evidence="16 17">
    <name type="scientific">Branchiostoma floridae</name>
    <name type="common">Florida lancelet</name>
    <name type="synonym">Amphioxus</name>
    <dbReference type="NCBI Taxonomy" id="7739"/>
    <lineage>
        <taxon>Eukaryota</taxon>
        <taxon>Metazoa</taxon>
        <taxon>Chordata</taxon>
        <taxon>Cephalochordata</taxon>
        <taxon>Leptocardii</taxon>
        <taxon>Amphioxiformes</taxon>
        <taxon>Branchiostomatidae</taxon>
        <taxon>Branchiostoma</taxon>
    </lineage>
</organism>
<feature type="domain" description="REJ" evidence="15">
    <location>
        <begin position="633"/>
        <end position="792"/>
    </location>
</feature>
<dbReference type="Gene3D" id="2.10.70.10">
    <property type="entry name" value="Complement Module, domain 1"/>
    <property type="match status" value="6"/>
</dbReference>
<evidence type="ECO:0000256" key="3">
    <source>
        <dbReference type="ARBA" id="ARBA00022536"/>
    </source>
</evidence>
<feature type="domain" description="Sushi" evidence="14">
    <location>
        <begin position="54"/>
        <end position="112"/>
    </location>
</feature>
<dbReference type="PROSITE" id="PS50923">
    <property type="entry name" value="SUSHI"/>
    <property type="match status" value="6"/>
</dbReference>
<dbReference type="GeneID" id="118411155"/>
<feature type="disulfide bond" evidence="12">
    <location>
        <begin position="260"/>
        <end position="287"/>
    </location>
</feature>
<dbReference type="FunFam" id="2.10.70.10:FF:000014">
    <property type="entry name" value="Membrane cofactor protein"/>
    <property type="match status" value="2"/>
</dbReference>
<keyword evidence="7" id="KW-0677">Repeat</keyword>
<feature type="domain" description="Sushi" evidence="14">
    <location>
        <begin position="231"/>
        <end position="289"/>
    </location>
</feature>
<keyword evidence="5" id="KW-0812">Transmembrane</keyword>
<evidence type="ECO:0000256" key="6">
    <source>
        <dbReference type="ARBA" id="ARBA00022729"/>
    </source>
</evidence>
<feature type="disulfide bond" evidence="12">
    <location>
        <begin position="83"/>
        <end position="110"/>
    </location>
</feature>
<evidence type="ECO:0000256" key="12">
    <source>
        <dbReference type="PROSITE-ProRule" id="PRU00302"/>
    </source>
</evidence>
<feature type="domain" description="Sushi" evidence="14">
    <location>
        <begin position="113"/>
        <end position="171"/>
    </location>
</feature>
<dbReference type="InterPro" id="IPR001881">
    <property type="entry name" value="EGF-like_Ca-bd_dom"/>
</dbReference>
<dbReference type="SMART" id="SM00032">
    <property type="entry name" value="CCP"/>
    <property type="match status" value="6"/>
</dbReference>
<dbReference type="AlphaFoldDB" id="A0A9J7KSP2"/>
<evidence type="ECO:0000259" key="13">
    <source>
        <dbReference type="PROSITE" id="PS50026"/>
    </source>
</evidence>
<dbReference type="PROSITE" id="PS51111">
    <property type="entry name" value="REJ"/>
    <property type="match status" value="1"/>
</dbReference>
<evidence type="ECO:0000256" key="8">
    <source>
        <dbReference type="ARBA" id="ARBA00022989"/>
    </source>
</evidence>
<evidence type="ECO:0000256" key="10">
    <source>
        <dbReference type="ARBA" id="ARBA00023157"/>
    </source>
</evidence>
<gene>
    <name evidence="17" type="primary">LOC118411155</name>
</gene>
<evidence type="ECO:0000256" key="5">
    <source>
        <dbReference type="ARBA" id="ARBA00022692"/>
    </source>
</evidence>
<evidence type="ECO:0000256" key="7">
    <source>
        <dbReference type="ARBA" id="ARBA00022737"/>
    </source>
</evidence>
<feature type="disulfide bond" evidence="12">
    <location>
        <begin position="142"/>
        <end position="169"/>
    </location>
</feature>
<keyword evidence="3 11" id="KW-0245">EGF-like domain</keyword>
<feature type="domain" description="Sushi" evidence="14">
    <location>
        <begin position="1"/>
        <end position="53"/>
    </location>
</feature>
<evidence type="ECO:0000259" key="14">
    <source>
        <dbReference type="PROSITE" id="PS50923"/>
    </source>
</evidence>
<dbReference type="InterPro" id="IPR000436">
    <property type="entry name" value="Sushi_SCR_CCP_dom"/>
</dbReference>
<dbReference type="PROSITE" id="PS00010">
    <property type="entry name" value="ASX_HYDROXYL"/>
    <property type="match status" value="1"/>
</dbReference>
<dbReference type="SMART" id="SM00179">
    <property type="entry name" value="EGF_CA"/>
    <property type="match status" value="3"/>
</dbReference>
<dbReference type="CDD" id="cd00033">
    <property type="entry name" value="CCP"/>
    <property type="match status" value="6"/>
</dbReference>
<dbReference type="PROSITE" id="PS50026">
    <property type="entry name" value="EGF_3"/>
    <property type="match status" value="2"/>
</dbReference>
<sequence length="792" mass="85038">MPPVNGGLRPAGVNTYLDVVTFRCDRGYELVGSTSATCQMDGTWNASVPDCNAVKCTSLTPPVNGSLSPTGANNYLDVVTFRCDLGYELDGSTSATCQADRNWSTNVPACNAVMCPSLTAPVNGSLIPANSNTYLDVVTFRCDRGYELVGSTSATCQAGGSWSSSVPTCNVITCPSLTPPVNGGISNIGVNNYLDVVTFRCDQGYELNGSTSATCQADRNWSDNVPTCNVVKCSNLTAPMNGKLSPVDTISYQDVVSFRCDRGYELVGNTNATCQADGNWSKNVPICNPVKCPSLTAPVNGRLTPTGNTGNTYLNVVVFRCNRGYEVVGSTSAICQADRTWSASVPDCDDMDACLFDPCVPEATCVDNPPPAVDATCTCNPGYTGDGRFVGTGCSVMTTPPAAQTSTSARPPVTCPPCHAQASCNDARPNPTCRCNSGWVGNGFSCNDLDECSLTESRRPCKGRRERCFNTIGSFRCDCFPWLIRYQGSCTALNRFYVRLLYNASFDYEPDKHAPSGAQYEQSRRYHLNHFNYMVDSIMQTRRFGNPGFIRFERGSLVAFQSLTLIEQETPLLPATVEGHLQSYINDSVGNTSFPFAGATVTVTDFDECQENTATCPYGSTCLNTPGGYGCTYCTPEVTILGGGMSITRSRAFRLNSRFAVGANCTEPRDVMYKWEALPPTKTQWQDLAGVVLTKADLLVPSRTLEYGTYVLRLRVTVREINTGVVVSSTSNSASVTITASSLVAGILGGFKRQVSTGKVTLDAATLSSDPDGVILSSKDLDYRWSCTSVGE</sequence>
<dbReference type="OMA" id="QADRNWS"/>
<dbReference type="RefSeq" id="XP_035669098.1">
    <property type="nucleotide sequence ID" value="XM_035813205.1"/>
</dbReference>
<evidence type="ECO:0000256" key="9">
    <source>
        <dbReference type="ARBA" id="ARBA00023136"/>
    </source>
</evidence>
<dbReference type="Pfam" id="PF02010">
    <property type="entry name" value="REJ"/>
    <property type="match status" value="1"/>
</dbReference>
<dbReference type="InterPro" id="IPR018097">
    <property type="entry name" value="EGF_Ca-bd_CS"/>
</dbReference>
<keyword evidence="9" id="KW-0472">Membrane</keyword>
<dbReference type="Proteomes" id="UP000001554">
    <property type="component" value="Chromosome 3"/>
</dbReference>
<dbReference type="InterPro" id="IPR014010">
    <property type="entry name" value="REJ_dom"/>
</dbReference>
<feature type="disulfide bond" evidence="12">
    <location>
        <begin position="201"/>
        <end position="228"/>
    </location>
</feature>
<comment type="similarity">
    <text evidence="2">Belongs to the polycystin family.</text>
</comment>
<keyword evidence="4 12" id="KW-0768">Sushi</keyword>
<evidence type="ECO:0000256" key="11">
    <source>
        <dbReference type="PROSITE-ProRule" id="PRU00076"/>
    </source>
</evidence>
<dbReference type="PANTHER" id="PTHR45656:SF4">
    <property type="entry name" value="PROTEIN CBR-CLEC-78"/>
    <property type="match status" value="1"/>
</dbReference>
<dbReference type="SUPFAM" id="SSF57535">
    <property type="entry name" value="Complement control module/SCR domain"/>
    <property type="match status" value="6"/>
</dbReference>
<dbReference type="GO" id="GO:0005509">
    <property type="term" value="F:calcium ion binding"/>
    <property type="evidence" value="ECO:0007669"/>
    <property type="project" value="InterPro"/>
</dbReference>
<name>A0A9J7KSP2_BRAFL</name>
<evidence type="ECO:0000256" key="1">
    <source>
        <dbReference type="ARBA" id="ARBA00004370"/>
    </source>
</evidence>
<dbReference type="InterPro" id="IPR049883">
    <property type="entry name" value="NOTCH1_EGF-like"/>
</dbReference>
<feature type="disulfide bond" evidence="12">
    <location>
        <begin position="24"/>
        <end position="51"/>
    </location>
</feature>
<dbReference type="CDD" id="cd00054">
    <property type="entry name" value="EGF_CA"/>
    <property type="match status" value="1"/>
</dbReference>
<evidence type="ECO:0000256" key="2">
    <source>
        <dbReference type="ARBA" id="ARBA00007200"/>
    </source>
</evidence>
<evidence type="ECO:0000256" key="4">
    <source>
        <dbReference type="ARBA" id="ARBA00022659"/>
    </source>
</evidence>
<feature type="disulfide bond" evidence="12">
    <location>
        <begin position="321"/>
        <end position="348"/>
    </location>
</feature>
<comment type="subcellular location">
    <subcellularLocation>
        <location evidence="1">Membrane</location>
    </subcellularLocation>
</comment>
<dbReference type="SUPFAM" id="SSF57196">
    <property type="entry name" value="EGF/Laminin"/>
    <property type="match status" value="1"/>
</dbReference>
<dbReference type="SMART" id="SM00181">
    <property type="entry name" value="EGF"/>
    <property type="match status" value="4"/>
</dbReference>
<keyword evidence="16" id="KW-1185">Reference proteome</keyword>